<evidence type="ECO:0000313" key="2">
    <source>
        <dbReference type="EMBL" id="GGG09558.1"/>
    </source>
</evidence>
<protein>
    <submittedName>
        <fullName evidence="2">Cysteine desulfurase-like protein</fullName>
    </submittedName>
</protein>
<evidence type="ECO:0000259" key="1">
    <source>
        <dbReference type="Pfam" id="PF00266"/>
    </source>
</evidence>
<proteinExistence type="predicted"/>
<dbReference type="Gene3D" id="3.90.1150.10">
    <property type="entry name" value="Aspartate Aminotransferase, domain 1"/>
    <property type="match status" value="1"/>
</dbReference>
<dbReference type="InterPro" id="IPR011340">
    <property type="entry name" value="Cys_dSase-rel"/>
</dbReference>
<accession>A0A917D332</accession>
<dbReference type="Gene3D" id="3.40.640.10">
    <property type="entry name" value="Type I PLP-dependent aspartate aminotransferase-like (Major domain)"/>
    <property type="match status" value="1"/>
</dbReference>
<dbReference type="InterPro" id="IPR015424">
    <property type="entry name" value="PyrdxlP-dep_Trfase"/>
</dbReference>
<organism evidence="2 3">
    <name type="scientific">Rhodococcoides trifolii</name>
    <dbReference type="NCBI Taxonomy" id="908250"/>
    <lineage>
        <taxon>Bacteria</taxon>
        <taxon>Bacillati</taxon>
        <taxon>Actinomycetota</taxon>
        <taxon>Actinomycetes</taxon>
        <taxon>Mycobacteriales</taxon>
        <taxon>Nocardiaceae</taxon>
        <taxon>Rhodococcoides</taxon>
    </lineage>
</organism>
<gene>
    <name evidence="2" type="ORF">GCM10007304_24540</name>
</gene>
<name>A0A917D332_9NOCA</name>
<dbReference type="InterPro" id="IPR015421">
    <property type="entry name" value="PyrdxlP-dep_Trfase_major"/>
</dbReference>
<dbReference type="RefSeq" id="WP_188545038.1">
    <property type="nucleotide sequence ID" value="NZ_BMCU01000002.1"/>
</dbReference>
<dbReference type="NCBIfam" id="TIGR01976">
    <property type="entry name" value="am_tr_V_VC1184"/>
    <property type="match status" value="1"/>
</dbReference>
<dbReference type="SUPFAM" id="SSF53383">
    <property type="entry name" value="PLP-dependent transferases"/>
    <property type="match status" value="1"/>
</dbReference>
<dbReference type="EMBL" id="BMCU01000002">
    <property type="protein sequence ID" value="GGG09558.1"/>
    <property type="molecule type" value="Genomic_DNA"/>
</dbReference>
<evidence type="ECO:0000313" key="3">
    <source>
        <dbReference type="Proteomes" id="UP000654257"/>
    </source>
</evidence>
<dbReference type="InterPro" id="IPR015422">
    <property type="entry name" value="PyrdxlP-dep_Trfase_small"/>
</dbReference>
<keyword evidence="3" id="KW-1185">Reference proteome</keyword>
<dbReference type="InterPro" id="IPR000192">
    <property type="entry name" value="Aminotrans_V_dom"/>
</dbReference>
<reference evidence="2" key="2">
    <citation type="submission" date="2020-09" db="EMBL/GenBank/DDBJ databases">
        <authorList>
            <person name="Sun Q."/>
            <person name="Sedlacek I."/>
        </authorList>
    </citation>
    <scope>NUCLEOTIDE SEQUENCE</scope>
    <source>
        <strain evidence="2">CCM 7905</strain>
    </source>
</reference>
<feature type="domain" description="Aminotransferase class V" evidence="1">
    <location>
        <begin position="30"/>
        <end position="398"/>
    </location>
</feature>
<dbReference type="PANTHER" id="PTHR43586:SF21">
    <property type="entry name" value="PYRIDOXAL PHOSPHATE (PLP)-DEPENDENT ASPARTATE AMINOTRANSFERASE SUPERFAMILY"/>
    <property type="match status" value="1"/>
</dbReference>
<dbReference type="Proteomes" id="UP000654257">
    <property type="component" value="Unassembled WGS sequence"/>
</dbReference>
<sequence>MATSPAANGSFDVARFRAFFPSLADAEWAFFDGPGGTQTPTPVGDAIAQALTLPLSNRGATSVGARNADRIVLECRSAVGDLLGIEPDLAIHGRSATALNYHLAHAISADWTPGDEVVVTRLDHDSNVRPWIEVARRTGAVVRWVDFDPETGELTADAVSEVLSERTRIVALTAASNLIGTIPDVAAIAEVVHRVGGLVYVDGVHYAAHHPVDMATLGADFFVFSPYKLLGPHCAFATGRRDLLDNLRPEKLDPSSNALPERFELGTLPYEQMAGVTAAIDFVAAVAPQRDRRSALVAAMSTIDQHEGRLLRRIEQGVGELPGVTMYSRALERTPTVLFTIDGMSAATIAGRLGELKIAVGAGAFYCDEGARHLGLSTEGAVRVGVAPYNDDEDVDRLLDALVKVTRR</sequence>
<reference evidence="2" key="1">
    <citation type="journal article" date="2014" name="Int. J. Syst. Evol. Microbiol.">
        <title>Complete genome sequence of Corynebacterium casei LMG S-19264T (=DSM 44701T), isolated from a smear-ripened cheese.</title>
        <authorList>
            <consortium name="US DOE Joint Genome Institute (JGI-PGF)"/>
            <person name="Walter F."/>
            <person name="Albersmeier A."/>
            <person name="Kalinowski J."/>
            <person name="Ruckert C."/>
        </authorList>
    </citation>
    <scope>NUCLEOTIDE SEQUENCE</scope>
    <source>
        <strain evidence="2">CCM 7905</strain>
    </source>
</reference>
<dbReference type="PANTHER" id="PTHR43586">
    <property type="entry name" value="CYSTEINE DESULFURASE"/>
    <property type="match status" value="1"/>
</dbReference>
<comment type="caution">
    <text evidence="2">The sequence shown here is derived from an EMBL/GenBank/DDBJ whole genome shotgun (WGS) entry which is preliminary data.</text>
</comment>
<dbReference type="Pfam" id="PF00266">
    <property type="entry name" value="Aminotran_5"/>
    <property type="match status" value="1"/>
</dbReference>
<dbReference type="AlphaFoldDB" id="A0A917D332"/>